<keyword evidence="3 8" id="KW-0145">Chemotaxis</keyword>
<dbReference type="AlphaFoldDB" id="A0A8C2QDM0"/>
<dbReference type="PANTHER" id="PTHR12015">
    <property type="entry name" value="SMALL INDUCIBLE CYTOKINE A"/>
    <property type="match status" value="1"/>
</dbReference>
<dbReference type="RefSeq" id="XP_007651361.1">
    <property type="nucleotide sequence ID" value="XM_007653171.4"/>
</dbReference>
<evidence type="ECO:0000313" key="11">
    <source>
        <dbReference type="Proteomes" id="UP000694386"/>
    </source>
</evidence>
<accession>A0A8C2QDM0</accession>
<keyword evidence="4 8" id="KW-0202">Cytokine</keyword>
<feature type="chain" id="PRO_5044520808" description="C-X-C motif chemokine" evidence="8">
    <location>
        <begin position="22"/>
        <end position="99"/>
    </location>
</feature>
<dbReference type="GO" id="GO:0006955">
    <property type="term" value="P:immune response"/>
    <property type="evidence" value="ECO:0007669"/>
    <property type="project" value="InterPro"/>
</dbReference>
<evidence type="ECO:0000256" key="1">
    <source>
        <dbReference type="ARBA" id="ARBA00004613"/>
    </source>
</evidence>
<dbReference type="PANTHER" id="PTHR12015:SF191">
    <property type="entry name" value="C-X-C MOTIF CHEMOKINE 11"/>
    <property type="match status" value="1"/>
</dbReference>
<evidence type="ECO:0000313" key="13">
    <source>
        <dbReference type="RefSeq" id="XP_027244225.1"/>
    </source>
</evidence>
<dbReference type="GO" id="GO:0010818">
    <property type="term" value="P:T cell chemotaxis"/>
    <property type="evidence" value="ECO:0007669"/>
    <property type="project" value="Ensembl"/>
</dbReference>
<dbReference type="KEGG" id="cge:100771051"/>
<dbReference type="GO" id="GO:0008009">
    <property type="term" value="F:chemokine activity"/>
    <property type="evidence" value="ECO:0007669"/>
    <property type="project" value="Ensembl"/>
</dbReference>
<dbReference type="InterPro" id="IPR036048">
    <property type="entry name" value="Interleukin_8-like_sf"/>
</dbReference>
<dbReference type="InterPro" id="IPR001811">
    <property type="entry name" value="Chemokine_IL8-like_dom"/>
</dbReference>
<gene>
    <name evidence="10 13" type="primary">Cxcl11</name>
</gene>
<dbReference type="Ensembl" id="ENSCGRT00001006794.1">
    <property type="protein sequence ID" value="ENSCGRP00001004522.1"/>
    <property type="gene ID" value="ENSCGRG00001005770.1"/>
</dbReference>
<dbReference type="SMART" id="SM00199">
    <property type="entry name" value="SCY"/>
    <property type="match status" value="1"/>
</dbReference>
<comment type="subcellular location">
    <subcellularLocation>
        <location evidence="1 8">Secreted</location>
    </subcellularLocation>
</comment>
<dbReference type="Proteomes" id="UP000694386">
    <property type="component" value="Unplaced"/>
</dbReference>
<dbReference type="SUPFAM" id="SSF54117">
    <property type="entry name" value="Interleukin 8-like chemokines"/>
    <property type="match status" value="1"/>
</dbReference>
<dbReference type="CDD" id="cd00273">
    <property type="entry name" value="Chemokine_CXC"/>
    <property type="match status" value="1"/>
</dbReference>
<keyword evidence="5 8" id="KW-0964">Secreted</keyword>
<dbReference type="InterPro" id="IPR033899">
    <property type="entry name" value="CXC_Chemokine_domain"/>
</dbReference>
<dbReference type="GO" id="GO:0007189">
    <property type="term" value="P:adenylate cyclase-activating G protein-coupled receptor signaling pathway"/>
    <property type="evidence" value="ECO:0007669"/>
    <property type="project" value="Ensembl"/>
</dbReference>
<reference evidence="13" key="3">
    <citation type="submission" date="2025-04" db="UniProtKB">
        <authorList>
            <consortium name="RefSeq"/>
        </authorList>
    </citation>
    <scope>IDENTIFICATION</scope>
    <source>
        <strain evidence="13">17A/GY</strain>
        <tissue evidence="13">Liver</tissue>
    </source>
</reference>
<sequence>MNMKGMAIALAVIICATTIQGFSVFKRGRCLCIGPLAKAVKMADIETVSILHRSYSCDKVEVIVTLKAQKRQRCLDPNSKQGRLIQAIAEKKSLRQGNM</sequence>
<feature type="domain" description="Chemokine interleukin-8-like" evidence="9">
    <location>
        <begin position="27"/>
        <end position="92"/>
    </location>
</feature>
<keyword evidence="6 8" id="KW-0732">Signal</keyword>
<dbReference type="GO" id="GO:0006952">
    <property type="term" value="P:defense response"/>
    <property type="evidence" value="ECO:0007669"/>
    <property type="project" value="InterPro"/>
</dbReference>
<dbReference type="GO" id="GO:0042127">
    <property type="term" value="P:regulation of cell population proliferation"/>
    <property type="evidence" value="ECO:0007669"/>
    <property type="project" value="Ensembl"/>
</dbReference>
<reference evidence="12" key="2">
    <citation type="journal article" date="2020" name="Biotechnol. Bioeng.">
        <title>Chromosome-scale scaffolds for the Chinese hamster reference genome assembly to facilitate the study of the CHO epigenome.</title>
        <authorList>
            <person name="Hilliard W."/>
            <person name="MacDonald M."/>
            <person name="Lee K.H."/>
        </authorList>
    </citation>
    <scope>NUCLEOTIDE SEQUENCE [LARGE SCALE GENOMIC DNA]</scope>
    <source>
        <strain evidence="12">17A/GY</strain>
    </source>
</reference>
<dbReference type="GO" id="GO:0051281">
    <property type="term" value="P:positive regulation of release of sequestered calcium ion into cytosol"/>
    <property type="evidence" value="ECO:0007669"/>
    <property type="project" value="Ensembl"/>
</dbReference>
<evidence type="ECO:0000256" key="2">
    <source>
        <dbReference type="ARBA" id="ARBA00010665"/>
    </source>
</evidence>
<evidence type="ECO:0000256" key="7">
    <source>
        <dbReference type="ARBA" id="ARBA00023157"/>
    </source>
</evidence>
<reference evidence="12" key="1">
    <citation type="journal article" date="2018" name="Biotechnol. Bioeng.">
        <title>A reference genome of the Chinese hamster based on a hybrid assembly strategy.</title>
        <authorList>
            <person name="Rupp O."/>
            <person name="MacDonald M.L."/>
            <person name="Li S."/>
            <person name="Dhiman H."/>
            <person name="Polson S."/>
            <person name="Griep S."/>
            <person name="Heffner K."/>
            <person name="Hernandez I."/>
            <person name="Brinkrolf K."/>
            <person name="Jadhav V."/>
            <person name="Samoudi M."/>
            <person name="Hao H."/>
            <person name="Kingham B."/>
            <person name="Goesmann A."/>
            <person name="Betenbaugh M.J."/>
            <person name="Lewis N.E."/>
            <person name="Borth N."/>
            <person name="Lee K.H."/>
        </authorList>
    </citation>
    <scope>NUCLEOTIDE SEQUENCE [LARGE SCALE GENOMIC DNA]</scope>
    <source>
        <strain evidence="12">17A/GY</strain>
    </source>
</reference>
<evidence type="ECO:0000256" key="6">
    <source>
        <dbReference type="ARBA" id="ARBA00022729"/>
    </source>
</evidence>
<dbReference type="CTD" id="6373"/>
<dbReference type="Proteomes" id="UP001108280">
    <property type="component" value="Chromosome 1"/>
</dbReference>
<organism evidence="10 11">
    <name type="scientific">Cricetulus griseus</name>
    <name type="common">Chinese hamster</name>
    <name type="synonym">Cricetulus barabensis griseus</name>
    <dbReference type="NCBI Taxonomy" id="10029"/>
    <lineage>
        <taxon>Eukaryota</taxon>
        <taxon>Metazoa</taxon>
        <taxon>Chordata</taxon>
        <taxon>Craniata</taxon>
        <taxon>Vertebrata</taxon>
        <taxon>Euteleostomi</taxon>
        <taxon>Mammalia</taxon>
        <taxon>Eutheria</taxon>
        <taxon>Euarchontoglires</taxon>
        <taxon>Glires</taxon>
        <taxon>Rodentia</taxon>
        <taxon>Myomorpha</taxon>
        <taxon>Muroidea</taxon>
        <taxon>Cricetidae</taxon>
        <taxon>Cricetinae</taxon>
        <taxon>Cricetulus</taxon>
    </lineage>
</organism>
<evidence type="ECO:0000256" key="8">
    <source>
        <dbReference type="RuleBase" id="RU361149"/>
    </source>
</evidence>
<dbReference type="GeneTree" id="ENSGT00530000064263"/>
<evidence type="ECO:0000259" key="9">
    <source>
        <dbReference type="SMART" id="SM00199"/>
    </source>
</evidence>
<name>A0A8C2QDM0_CRIGR</name>
<keyword evidence="7" id="KW-1015">Disulfide bond</keyword>
<dbReference type="RefSeq" id="XP_027244225.1">
    <property type="nucleotide sequence ID" value="XM_027388424.2"/>
</dbReference>
<dbReference type="InterPro" id="IPR018048">
    <property type="entry name" value="Chemokine_CXC_CS"/>
</dbReference>
<reference evidence="10" key="4">
    <citation type="submission" date="2025-05" db="UniProtKB">
        <authorList>
            <consortium name="Ensembl"/>
        </authorList>
    </citation>
    <scope>IDENTIFICATION</scope>
</reference>
<dbReference type="GeneID" id="100771051"/>
<evidence type="ECO:0000256" key="5">
    <source>
        <dbReference type="ARBA" id="ARBA00022525"/>
    </source>
</evidence>
<protein>
    <recommendedName>
        <fullName evidence="8">C-X-C motif chemokine</fullName>
    </recommendedName>
</protein>
<proteinExistence type="inferred from homology"/>
<evidence type="ECO:0000256" key="4">
    <source>
        <dbReference type="ARBA" id="ARBA00022514"/>
    </source>
</evidence>
<dbReference type="GO" id="GO:0070098">
    <property type="term" value="P:chemokine-mediated signaling pathway"/>
    <property type="evidence" value="ECO:0007669"/>
    <property type="project" value="Ensembl"/>
</dbReference>
<dbReference type="PROSITE" id="PS00471">
    <property type="entry name" value="SMALL_CYTOKINES_CXC"/>
    <property type="match status" value="1"/>
</dbReference>
<dbReference type="InterPro" id="IPR039809">
    <property type="entry name" value="Chemokine_b/g/d"/>
</dbReference>
<dbReference type="OMA" id="ANKGQRC"/>
<evidence type="ECO:0000313" key="12">
    <source>
        <dbReference type="Proteomes" id="UP001108280"/>
    </source>
</evidence>
<feature type="signal peptide" evidence="8">
    <location>
        <begin position="1"/>
        <end position="21"/>
    </location>
</feature>
<dbReference type="Gene3D" id="2.40.50.40">
    <property type="match status" value="1"/>
</dbReference>
<dbReference type="GO" id="GO:0048248">
    <property type="term" value="F:CXCR3 chemokine receptor binding"/>
    <property type="evidence" value="ECO:0007669"/>
    <property type="project" value="Ensembl"/>
</dbReference>
<evidence type="ECO:0000256" key="3">
    <source>
        <dbReference type="ARBA" id="ARBA00022500"/>
    </source>
</evidence>
<evidence type="ECO:0000313" key="10">
    <source>
        <dbReference type="Ensembl" id="ENSCGRP00001004522.1"/>
    </source>
</evidence>
<comment type="similarity">
    <text evidence="2 8">Belongs to the intercrine alpha (chemokine CxC) family.</text>
</comment>
<dbReference type="OrthoDB" id="8872899at2759"/>
<dbReference type="GO" id="GO:0008201">
    <property type="term" value="F:heparin binding"/>
    <property type="evidence" value="ECO:0007669"/>
    <property type="project" value="Ensembl"/>
</dbReference>
<keyword evidence="12" id="KW-1185">Reference proteome</keyword>
<dbReference type="Pfam" id="PF00048">
    <property type="entry name" value="IL8"/>
    <property type="match status" value="1"/>
</dbReference>
<dbReference type="GO" id="GO:0005615">
    <property type="term" value="C:extracellular space"/>
    <property type="evidence" value="ECO:0007669"/>
    <property type="project" value="UniProtKB-UniRule"/>
</dbReference>